<dbReference type="InterPro" id="IPR044925">
    <property type="entry name" value="His-Me_finger_sf"/>
</dbReference>
<name>A0ABX1GEQ8_9GAMM</name>
<comment type="caution">
    <text evidence="2">The sequence shown here is derived from an EMBL/GenBank/DDBJ whole genome shotgun (WGS) entry which is preliminary data.</text>
</comment>
<reference evidence="2 3" key="1">
    <citation type="submission" date="2020-04" db="EMBL/GenBank/DDBJ databases">
        <authorList>
            <person name="Yoon J."/>
        </authorList>
    </citation>
    <scope>NUCLEOTIDE SEQUENCE [LARGE SCALE GENOMIC DNA]</scope>
    <source>
        <strain evidence="2 3">KMU-166</strain>
    </source>
</reference>
<keyword evidence="2" id="KW-0255">Endonuclease</keyword>
<keyword evidence="3" id="KW-1185">Reference proteome</keyword>
<sequence length="269" mass="30506">MKRFTYTAEHLAFLRREFPNRSVTSLTEAFNTTFGTGKTESQIRSALKNHKIRCGRAPGEVNKGKLKAWTPEQFQWLKLEYRSKSLTELTTSFNDTFGTQKTEQQMRSCLRNHKVRSGRTGHFPLGQAPWNTGTKGIMQPNSGNFAPGHIPANRKPLYSERICAQDGYILIKVPEPDPHTGAPTRYRHKHVWLWEKAHGPVPEDRVVSFIDGDKLNCDLANLELLHRRDVARFNQLGGNAIPPELRPAARLVVKVSAKSRLRSEDSTHG</sequence>
<keyword evidence="2" id="KW-0540">Nuclease</keyword>
<gene>
    <name evidence="2" type="ORF">HCU74_08225</name>
</gene>
<dbReference type="Proteomes" id="UP000765845">
    <property type="component" value="Unassembled WGS sequence"/>
</dbReference>
<keyword evidence="2" id="KW-0378">Hydrolase</keyword>
<feature type="domain" description="HNH nuclease" evidence="1">
    <location>
        <begin position="187"/>
        <end position="232"/>
    </location>
</feature>
<evidence type="ECO:0000259" key="1">
    <source>
        <dbReference type="Pfam" id="PF13392"/>
    </source>
</evidence>
<dbReference type="Gene3D" id="3.90.75.20">
    <property type="match status" value="1"/>
</dbReference>
<dbReference type="Pfam" id="PF13392">
    <property type="entry name" value="HNH_3"/>
    <property type="match status" value="1"/>
</dbReference>
<dbReference type="SUPFAM" id="SSF54060">
    <property type="entry name" value="His-Me finger endonucleases"/>
    <property type="match status" value="1"/>
</dbReference>
<proteinExistence type="predicted"/>
<dbReference type="InterPro" id="IPR003615">
    <property type="entry name" value="HNH_nuc"/>
</dbReference>
<dbReference type="RefSeq" id="WP_168449900.1">
    <property type="nucleotide sequence ID" value="NZ_JAAWWK010000002.1"/>
</dbReference>
<protein>
    <submittedName>
        <fullName evidence="2">HNH endonuclease</fullName>
    </submittedName>
</protein>
<dbReference type="EMBL" id="JAAWWK010000002">
    <property type="protein sequence ID" value="NKI17401.1"/>
    <property type="molecule type" value="Genomic_DNA"/>
</dbReference>
<dbReference type="GO" id="GO:0004519">
    <property type="term" value="F:endonuclease activity"/>
    <property type="evidence" value="ECO:0007669"/>
    <property type="project" value="UniProtKB-KW"/>
</dbReference>
<accession>A0ABX1GEQ8</accession>
<evidence type="ECO:0000313" key="3">
    <source>
        <dbReference type="Proteomes" id="UP000765845"/>
    </source>
</evidence>
<evidence type="ECO:0000313" key="2">
    <source>
        <dbReference type="EMBL" id="NKI17401.1"/>
    </source>
</evidence>
<organism evidence="2 3">
    <name type="scientific">Spongiibacter thalassae</name>
    <dbReference type="NCBI Taxonomy" id="2721624"/>
    <lineage>
        <taxon>Bacteria</taxon>
        <taxon>Pseudomonadati</taxon>
        <taxon>Pseudomonadota</taxon>
        <taxon>Gammaproteobacteria</taxon>
        <taxon>Cellvibrionales</taxon>
        <taxon>Spongiibacteraceae</taxon>
        <taxon>Spongiibacter</taxon>
    </lineage>
</organism>